<proteinExistence type="predicted"/>
<evidence type="ECO:0000313" key="2">
    <source>
        <dbReference type="EMBL" id="GGS10820.1"/>
    </source>
</evidence>
<keyword evidence="3" id="KW-1185">Reference proteome</keyword>
<dbReference type="AlphaFoldDB" id="A0A918G0U2"/>
<organism evidence="2 3">
    <name type="scientific">Streptomyces humidus</name>
    <dbReference type="NCBI Taxonomy" id="52259"/>
    <lineage>
        <taxon>Bacteria</taxon>
        <taxon>Bacillati</taxon>
        <taxon>Actinomycetota</taxon>
        <taxon>Actinomycetes</taxon>
        <taxon>Kitasatosporales</taxon>
        <taxon>Streptomycetaceae</taxon>
        <taxon>Streptomyces</taxon>
    </lineage>
</organism>
<gene>
    <name evidence="2" type="ORF">GCM10010269_57510</name>
</gene>
<reference evidence="2" key="2">
    <citation type="submission" date="2020-09" db="EMBL/GenBank/DDBJ databases">
        <authorList>
            <person name="Sun Q."/>
            <person name="Ohkuma M."/>
        </authorList>
    </citation>
    <scope>NUCLEOTIDE SEQUENCE</scope>
    <source>
        <strain evidence="2">JCM 4386</strain>
    </source>
</reference>
<name>A0A918G0U2_9ACTN</name>
<reference evidence="2" key="1">
    <citation type="journal article" date="2014" name="Int. J. Syst. Evol. Microbiol.">
        <title>Complete genome sequence of Corynebacterium casei LMG S-19264T (=DSM 44701T), isolated from a smear-ripened cheese.</title>
        <authorList>
            <consortium name="US DOE Joint Genome Institute (JGI-PGF)"/>
            <person name="Walter F."/>
            <person name="Albersmeier A."/>
            <person name="Kalinowski J."/>
            <person name="Ruckert C."/>
        </authorList>
    </citation>
    <scope>NUCLEOTIDE SEQUENCE</scope>
    <source>
        <strain evidence="2">JCM 4386</strain>
    </source>
</reference>
<protein>
    <recommendedName>
        <fullName evidence="4">Tat pathway signal sequence domain protein</fullName>
    </recommendedName>
</protein>
<feature type="region of interest" description="Disordered" evidence="1">
    <location>
        <begin position="22"/>
        <end position="76"/>
    </location>
</feature>
<sequence length="258" mass="26698">MLWGAAVAAVGTAAMTAVTLPSDATGADRPGRTDGAYRSTQSGTPAPGDRAGAATAERPAPAGEQRTGRGPLTETEVDRAKALALGPGRMPGARDVSGRKGPEYLDTELAESAVPSGDEARRVDVLFYDYGSDQLVKKTVDLTSGTVESTRTAGGVQPPPSADETIRAAELLIRSGLGAGLRKDFKAAARGRELTGAAQLTLQGISYNTAEQSGPASLAACGRHRCVRLFTRVKGGPWIDTTDLVIDLSDGSVRRIHA</sequence>
<dbReference type="Proteomes" id="UP000606194">
    <property type="component" value="Unassembled WGS sequence"/>
</dbReference>
<evidence type="ECO:0000256" key="1">
    <source>
        <dbReference type="SAM" id="MobiDB-lite"/>
    </source>
</evidence>
<evidence type="ECO:0000313" key="3">
    <source>
        <dbReference type="Proteomes" id="UP000606194"/>
    </source>
</evidence>
<feature type="compositionally biased region" description="Low complexity" evidence="1">
    <location>
        <begin position="50"/>
        <end position="64"/>
    </location>
</feature>
<evidence type="ECO:0008006" key="4">
    <source>
        <dbReference type="Google" id="ProtNLM"/>
    </source>
</evidence>
<dbReference type="EMBL" id="BMTL01000026">
    <property type="protein sequence ID" value="GGS10820.1"/>
    <property type="molecule type" value="Genomic_DNA"/>
</dbReference>
<accession>A0A918G0U2</accession>
<comment type="caution">
    <text evidence="2">The sequence shown here is derived from an EMBL/GenBank/DDBJ whole genome shotgun (WGS) entry which is preliminary data.</text>
</comment>